<proteinExistence type="inferred from homology"/>
<accession>A0A1H3ZDK3</accession>
<keyword evidence="6" id="KW-0472">Membrane</keyword>
<dbReference type="GO" id="GO:0009279">
    <property type="term" value="C:cell outer membrane"/>
    <property type="evidence" value="ECO:0007669"/>
    <property type="project" value="UniProtKB-SubCell"/>
</dbReference>
<dbReference type="PANTHER" id="PTHR35093:SF8">
    <property type="entry name" value="OUTER MEMBRANE PROTEIN NMB0088-RELATED"/>
    <property type="match status" value="1"/>
</dbReference>
<evidence type="ECO:0000256" key="6">
    <source>
        <dbReference type="ARBA" id="ARBA00023136"/>
    </source>
</evidence>
<comment type="subcellular location">
    <subcellularLocation>
        <location evidence="1">Cell outer membrane</location>
        <topology evidence="1">Multi-pass membrane protein</topology>
    </subcellularLocation>
</comment>
<evidence type="ECO:0000256" key="5">
    <source>
        <dbReference type="ARBA" id="ARBA00022729"/>
    </source>
</evidence>
<evidence type="ECO:0000256" key="3">
    <source>
        <dbReference type="ARBA" id="ARBA00022452"/>
    </source>
</evidence>
<dbReference type="InterPro" id="IPR005017">
    <property type="entry name" value="OMPP1/FadL/TodX"/>
</dbReference>
<dbReference type="SUPFAM" id="SSF56935">
    <property type="entry name" value="Porins"/>
    <property type="match status" value="1"/>
</dbReference>
<name>A0A1H3ZDK3_9GAMM</name>
<evidence type="ECO:0000313" key="10">
    <source>
        <dbReference type="Proteomes" id="UP000199397"/>
    </source>
</evidence>
<organism evidence="9 10">
    <name type="scientific">Thiothrix caldifontis</name>
    <dbReference type="NCBI Taxonomy" id="525918"/>
    <lineage>
        <taxon>Bacteria</taxon>
        <taxon>Pseudomonadati</taxon>
        <taxon>Pseudomonadota</taxon>
        <taxon>Gammaproteobacteria</taxon>
        <taxon>Thiotrichales</taxon>
        <taxon>Thiotrichaceae</taxon>
        <taxon>Thiothrix</taxon>
    </lineage>
</organism>
<keyword evidence="5 8" id="KW-0732">Signal</keyword>
<evidence type="ECO:0000256" key="4">
    <source>
        <dbReference type="ARBA" id="ARBA00022692"/>
    </source>
</evidence>
<dbReference type="GO" id="GO:0015483">
    <property type="term" value="F:long-chain fatty acid transporting porin activity"/>
    <property type="evidence" value="ECO:0007669"/>
    <property type="project" value="TreeGrafter"/>
</dbReference>
<comment type="similarity">
    <text evidence="2">Belongs to the OmpP1/FadL family.</text>
</comment>
<reference evidence="9 10" key="1">
    <citation type="submission" date="2016-10" db="EMBL/GenBank/DDBJ databases">
        <authorList>
            <person name="de Groot N.N."/>
        </authorList>
    </citation>
    <scope>NUCLEOTIDE SEQUENCE [LARGE SCALE GENOMIC DNA]</scope>
    <source>
        <strain evidence="9 10">DSM 21228</strain>
    </source>
</reference>
<dbReference type="PANTHER" id="PTHR35093">
    <property type="entry name" value="OUTER MEMBRANE PROTEIN NMB0088-RELATED"/>
    <property type="match status" value="1"/>
</dbReference>
<evidence type="ECO:0000313" key="9">
    <source>
        <dbReference type="EMBL" id="SEA21461.1"/>
    </source>
</evidence>
<keyword evidence="7" id="KW-0998">Cell outer membrane</keyword>
<protein>
    <submittedName>
        <fullName evidence="9">Long-chain fatty acid transport protein</fullName>
    </submittedName>
</protein>
<dbReference type="Pfam" id="PF03349">
    <property type="entry name" value="Toluene_X"/>
    <property type="match status" value="1"/>
</dbReference>
<keyword evidence="4" id="KW-0812">Transmembrane</keyword>
<keyword evidence="10" id="KW-1185">Reference proteome</keyword>
<dbReference type="AlphaFoldDB" id="A0A1H3ZDK3"/>
<feature type="chain" id="PRO_5011553065" evidence="8">
    <location>
        <begin position="25"/>
        <end position="467"/>
    </location>
</feature>
<dbReference type="EMBL" id="FNQP01000005">
    <property type="protein sequence ID" value="SEA21461.1"/>
    <property type="molecule type" value="Genomic_DNA"/>
</dbReference>
<evidence type="ECO:0000256" key="1">
    <source>
        <dbReference type="ARBA" id="ARBA00004571"/>
    </source>
</evidence>
<dbReference type="Gene3D" id="2.40.160.60">
    <property type="entry name" value="Outer membrane protein transport protein (OMPP1/FadL/TodX)"/>
    <property type="match status" value="1"/>
</dbReference>
<dbReference type="RefSeq" id="WP_245706928.1">
    <property type="nucleotide sequence ID" value="NZ_FNQP01000005.1"/>
</dbReference>
<feature type="signal peptide" evidence="8">
    <location>
        <begin position="1"/>
        <end position="24"/>
    </location>
</feature>
<dbReference type="STRING" id="525918.SAMN05660964_01133"/>
<dbReference type="Proteomes" id="UP000199397">
    <property type="component" value="Unassembled WGS sequence"/>
</dbReference>
<evidence type="ECO:0000256" key="7">
    <source>
        <dbReference type="ARBA" id="ARBA00023237"/>
    </source>
</evidence>
<gene>
    <name evidence="9" type="ORF">SAMN05660964_01133</name>
</gene>
<evidence type="ECO:0000256" key="2">
    <source>
        <dbReference type="ARBA" id="ARBA00008163"/>
    </source>
</evidence>
<sequence length="467" mass="48748">MVNFMAKSVLATVVSAALSTTVQAAGFALANQSGSGAGNAYSGGAAAIDDASVVWFNPAAMTALGEGTKTSVAAHVIAPKADFTDKASRVNPALTGGNVALAEATLTGPDANGGHAAPVPNAYVVRSYGDKLSAGIGINAPFGLGTEYEEDWIGRYNALKSAIKTVNVNPALAYQVNDKLSVGAGVSAQYIHVELQSAIDSAAACRSIASAANSGALLTQCLARLPALSNAATDSKVTISGDDISFGVNAGALYQATPKTRVGVNYRSALDHELEGEVEYDIDASLQPIVTATGITRFNTADATAEANLPASFSVSAAHKVNERLDVMGDVTRTNWSSFESLTVKKTADGSLVTDVPQAWEDVNRYSVGANYQYNDRLKLRGGVAFDETPVPSPQLRTARTPDADRTWVSAGANYKLKKNLDVDVGYTHIFTDETPIDNVSTDNGYALRGVYDSSVDIVSAQLNWSF</sequence>
<keyword evidence="3" id="KW-1134">Transmembrane beta strand</keyword>
<evidence type="ECO:0000256" key="8">
    <source>
        <dbReference type="SAM" id="SignalP"/>
    </source>
</evidence>